<feature type="compositionally biased region" description="Basic residues" evidence="11">
    <location>
        <begin position="1"/>
        <end position="12"/>
    </location>
</feature>
<comment type="similarity">
    <text evidence="10">Belongs to the class I-like SAM-binding methyltransferase superfamily. RsmB/NOP family.</text>
</comment>
<evidence type="ECO:0000256" key="4">
    <source>
        <dbReference type="ARBA" id="ARBA00022603"/>
    </source>
</evidence>
<dbReference type="Gene3D" id="3.40.50.150">
    <property type="entry name" value="Vaccinia Virus protein VP39"/>
    <property type="match status" value="1"/>
</dbReference>
<dbReference type="AlphaFoldDB" id="A0AAQ4EJ90"/>
<dbReference type="InterPro" id="IPR057286">
    <property type="entry name" value="PUA_NSUN2"/>
</dbReference>
<dbReference type="InterPro" id="IPR023267">
    <property type="entry name" value="RCMT"/>
</dbReference>
<evidence type="ECO:0000256" key="6">
    <source>
        <dbReference type="ARBA" id="ARBA00022691"/>
    </source>
</evidence>
<dbReference type="PRINTS" id="PR02011">
    <property type="entry name" value="RCMTNCL1"/>
</dbReference>
<dbReference type="Pfam" id="PF25376">
    <property type="entry name" value="Pre-PUA_NSUN2"/>
    <property type="match status" value="1"/>
</dbReference>
<feature type="binding site" evidence="10">
    <location>
        <position position="261"/>
    </location>
    <ligand>
        <name>S-adenosyl-L-methionine</name>
        <dbReference type="ChEBI" id="CHEBI:59789"/>
    </ligand>
</feature>
<dbReference type="EMBL" id="JARKHS020015112">
    <property type="protein sequence ID" value="KAK8774724.1"/>
    <property type="molecule type" value="Genomic_DNA"/>
</dbReference>
<dbReference type="InterPro" id="IPR057285">
    <property type="entry name" value="Pre-PUA_NSUN2"/>
</dbReference>
<keyword evidence="9" id="KW-0539">Nucleus</keyword>
<comment type="subcellular location">
    <subcellularLocation>
        <location evidence="1">Nucleus</location>
    </subcellularLocation>
</comment>
<feature type="binding site" evidence="10">
    <location>
        <begin position="177"/>
        <end position="183"/>
    </location>
    <ligand>
        <name>S-adenosyl-L-methionine</name>
        <dbReference type="ChEBI" id="CHEBI:59789"/>
    </ligand>
</feature>
<dbReference type="PROSITE" id="PS51686">
    <property type="entry name" value="SAM_MT_RSMB_NOP"/>
    <property type="match status" value="1"/>
</dbReference>
<name>A0AAQ4EJ90_AMBAM</name>
<keyword evidence="4 10" id="KW-0489">Methyltransferase</keyword>
<dbReference type="GO" id="GO:0005634">
    <property type="term" value="C:nucleus"/>
    <property type="evidence" value="ECO:0007669"/>
    <property type="project" value="UniProtKB-SubCell"/>
</dbReference>
<evidence type="ECO:0000256" key="8">
    <source>
        <dbReference type="ARBA" id="ARBA00022884"/>
    </source>
</evidence>
<dbReference type="GO" id="GO:0005737">
    <property type="term" value="C:cytoplasm"/>
    <property type="evidence" value="ECO:0007669"/>
    <property type="project" value="TreeGrafter"/>
</dbReference>
<dbReference type="PRINTS" id="PR02008">
    <property type="entry name" value="RCMTFAMILY"/>
</dbReference>
<feature type="active site" description="Nucleophile" evidence="10">
    <location>
        <position position="314"/>
    </location>
</feature>
<dbReference type="InterPro" id="IPR001678">
    <property type="entry name" value="MeTrfase_RsmB-F_NOP2_dom"/>
</dbReference>
<feature type="region of interest" description="Disordered" evidence="11">
    <location>
        <begin position="1"/>
        <end position="31"/>
    </location>
</feature>
<dbReference type="Pfam" id="PF25378">
    <property type="entry name" value="PUA_NSUN2"/>
    <property type="match status" value="1"/>
</dbReference>
<dbReference type="InterPro" id="IPR049560">
    <property type="entry name" value="MeTrfase_RsmB-F_NOP2_cat"/>
</dbReference>
<gene>
    <name evidence="13" type="ORF">V5799_010744</name>
</gene>
<keyword evidence="5 10" id="KW-0808">Transferase</keyword>
<comment type="caution">
    <text evidence="13">The sequence shown here is derived from an EMBL/GenBank/DDBJ whole genome shotgun (WGS) entry which is preliminary data.</text>
</comment>
<evidence type="ECO:0000256" key="2">
    <source>
        <dbReference type="ARBA" id="ARBA00012629"/>
    </source>
</evidence>
<evidence type="ECO:0000256" key="5">
    <source>
        <dbReference type="ARBA" id="ARBA00022679"/>
    </source>
</evidence>
<feature type="domain" description="SAM-dependent MTase RsmB/NOP-type" evidence="12">
    <location>
        <begin position="59"/>
        <end position="422"/>
    </location>
</feature>
<keyword evidence="14" id="KW-1185">Reference proteome</keyword>
<evidence type="ECO:0000256" key="1">
    <source>
        <dbReference type="ARBA" id="ARBA00004123"/>
    </source>
</evidence>
<dbReference type="PANTHER" id="PTHR22808:SF1">
    <property type="entry name" value="RNA CYTOSINE-C(5)-METHYLTRANSFERASE NSUN2-RELATED"/>
    <property type="match status" value="1"/>
</dbReference>
<sequence>MGRKRQRKRQGKAPRAAKPQKVSENGGPPLYTEIDRSNEAFEKYYKAQQIVPEEEWEEFMSALRRGLPVAFRITGFLPESKHLLKIIKSQYFADLLNVGGDEEKVGKPSNLTWYPDELAWQLDLSRIMIRKSEAYARLHSFLISETDTGNITRQEAVSMIPPLLLDVQPHHKVLDMCAAPGSKTAQVMEMLHGHVNTIPEGVVVANDVDNKRCYMLVHQAKRLHSTCCLVTNHDAAAMPNMYISKEDGTLEVLKYDRILCDVPCSGDGTLRKNIDLWRKWNVANGNSIHGLQVRIARRGLELLVEGGVMVYSTCSMNPLENEAVITSLLLQCEGAVELVDARSSLPGLVSSPGLHTWKVSSKDMAVYTSFEEVPETYHTQIRAHMFPPSPEVAAQLKLERCIRILPHQQDTGAFFVAVLKKTAPKLPWESQNKDKECEEQQDTKEDKSIVPRKKRRIQGYKEDPFVFLSEDNKIWKAVRDFYEVDPSFPNQQLLGRCQQENKRNIYLVSKTVRNIIELNSEKIKIINTGVRVFCRCEGKEELACDFRVCQEGLPTVLPYLKKRKLAMCRQDLYVLLTEEYPLETQFSPELQEQLKDLEKGCVLLVYTSFPGTPDEFQLVLAGRRGKATLRCYVAKQERVHYLRVCGYDVSEYEKRDRRKKPEDTPKIETLEPEEAVEYAEETTQEQTENDIKVGVDGWGAMLTMGEEHNTVQLLQASKNLRHIASDVSTHLSSRTR</sequence>
<keyword evidence="7" id="KW-0819">tRNA processing</keyword>
<dbReference type="PANTHER" id="PTHR22808">
    <property type="entry name" value="NCL1 YEAST -RELATED NOL1/NOP2/FMU SUN DOMAIN-CONTAINING"/>
    <property type="match status" value="1"/>
</dbReference>
<feature type="region of interest" description="Disordered" evidence="11">
    <location>
        <begin position="430"/>
        <end position="451"/>
    </location>
</feature>
<evidence type="ECO:0000256" key="11">
    <source>
        <dbReference type="SAM" id="MobiDB-lite"/>
    </source>
</evidence>
<dbReference type="SUPFAM" id="SSF53335">
    <property type="entry name" value="S-adenosyl-L-methionine-dependent methyltransferases"/>
    <property type="match status" value="1"/>
</dbReference>
<dbReference type="InterPro" id="IPR023270">
    <property type="entry name" value="RCMT_NCL1"/>
</dbReference>
<dbReference type="InterPro" id="IPR029063">
    <property type="entry name" value="SAM-dependent_MTases_sf"/>
</dbReference>
<reference evidence="13 14" key="1">
    <citation type="journal article" date="2023" name="Arcadia Sci">
        <title>De novo assembly of a long-read Amblyomma americanum tick genome.</title>
        <authorList>
            <person name="Chou S."/>
            <person name="Poskanzer K.E."/>
            <person name="Rollins M."/>
            <person name="Thuy-Boun P.S."/>
        </authorList>
    </citation>
    <scope>NUCLEOTIDE SEQUENCE [LARGE SCALE GENOMIC DNA]</scope>
    <source>
        <strain evidence="13">F_SG_1</strain>
        <tissue evidence="13">Salivary glands</tissue>
    </source>
</reference>
<dbReference type="GO" id="GO:0030488">
    <property type="term" value="P:tRNA methylation"/>
    <property type="evidence" value="ECO:0007669"/>
    <property type="project" value="TreeGrafter"/>
</dbReference>
<evidence type="ECO:0000259" key="12">
    <source>
        <dbReference type="PROSITE" id="PS51686"/>
    </source>
</evidence>
<organism evidence="13 14">
    <name type="scientific">Amblyomma americanum</name>
    <name type="common">Lone star tick</name>
    <dbReference type="NCBI Taxonomy" id="6943"/>
    <lineage>
        <taxon>Eukaryota</taxon>
        <taxon>Metazoa</taxon>
        <taxon>Ecdysozoa</taxon>
        <taxon>Arthropoda</taxon>
        <taxon>Chelicerata</taxon>
        <taxon>Arachnida</taxon>
        <taxon>Acari</taxon>
        <taxon>Parasitiformes</taxon>
        <taxon>Ixodida</taxon>
        <taxon>Ixodoidea</taxon>
        <taxon>Ixodidae</taxon>
        <taxon>Amblyomminae</taxon>
        <taxon>Amblyomma</taxon>
    </lineage>
</organism>
<keyword evidence="8 10" id="KW-0694">RNA-binding</keyword>
<keyword evidence="3" id="KW-0820">tRNA-binding</keyword>
<evidence type="ECO:0000256" key="7">
    <source>
        <dbReference type="ARBA" id="ARBA00022694"/>
    </source>
</evidence>
<dbReference type="EC" id="2.1.1.203" evidence="2"/>
<dbReference type="Pfam" id="PF01189">
    <property type="entry name" value="Methyltr_RsmB-F"/>
    <property type="match status" value="1"/>
</dbReference>
<evidence type="ECO:0000313" key="14">
    <source>
        <dbReference type="Proteomes" id="UP001321473"/>
    </source>
</evidence>
<feature type="binding site" evidence="10">
    <location>
        <position position="234"/>
    </location>
    <ligand>
        <name>S-adenosyl-L-methionine</name>
        <dbReference type="ChEBI" id="CHEBI:59789"/>
    </ligand>
</feature>
<evidence type="ECO:0000313" key="13">
    <source>
        <dbReference type="EMBL" id="KAK8774724.1"/>
    </source>
</evidence>
<dbReference type="GO" id="GO:0016428">
    <property type="term" value="F:tRNA (cytidine-5-)-methyltransferase activity"/>
    <property type="evidence" value="ECO:0007669"/>
    <property type="project" value="InterPro"/>
</dbReference>
<dbReference type="GO" id="GO:0000049">
    <property type="term" value="F:tRNA binding"/>
    <property type="evidence" value="ECO:0007669"/>
    <property type="project" value="UniProtKB-KW"/>
</dbReference>
<dbReference type="Proteomes" id="UP001321473">
    <property type="component" value="Unassembled WGS sequence"/>
</dbReference>
<feature type="binding site" evidence="10">
    <location>
        <position position="207"/>
    </location>
    <ligand>
        <name>S-adenosyl-L-methionine</name>
        <dbReference type="ChEBI" id="CHEBI:59789"/>
    </ligand>
</feature>
<accession>A0AAQ4EJ90</accession>
<evidence type="ECO:0000256" key="10">
    <source>
        <dbReference type="PROSITE-ProRule" id="PRU01023"/>
    </source>
</evidence>
<evidence type="ECO:0000256" key="9">
    <source>
        <dbReference type="ARBA" id="ARBA00023242"/>
    </source>
</evidence>
<proteinExistence type="inferred from homology"/>
<keyword evidence="6 10" id="KW-0949">S-adenosyl-L-methionine</keyword>
<feature type="compositionally biased region" description="Basic and acidic residues" evidence="11">
    <location>
        <begin position="431"/>
        <end position="449"/>
    </location>
</feature>
<protein>
    <recommendedName>
        <fullName evidence="2">tRNA (cytosine(34)-C(5))-methyltransferase</fullName>
        <ecNumber evidence="2">2.1.1.203</ecNumber>
    </recommendedName>
</protein>
<evidence type="ECO:0000256" key="3">
    <source>
        <dbReference type="ARBA" id="ARBA00022555"/>
    </source>
</evidence>